<sequence length="486" mass="53558">MDPIDVEGNVNIAGKEEVVATHTERIVEDEKKHQESTLTRSEIRRFMWKVDAHVLPMLGLIYAISILDRINIGSAKVLGMQEDLNLGTQRYSIILMIYFPGYALSDVPSNWILTKVEPRWWLPFLTVAWGAVLTGMGFVHNWGILAFLRLLLGTLEGGILPGITFTIACWYSRKELHKRISFAYGIGVVASGLAGILSYGLGSMGGLRDMNGWRWIFSIEGGATMAVGVVAPFFVPKFPDHTKWIKPDERIYLYNKLEKDRGDYKTGKVGWSSFVHTAKDWTLWAQGTIYCFNVGTANAVGFFTPTIIKRQGLGYSGLQASLRSGYPFFAALGLLGITSYVSDKYQKRAIICIFNSLVMITGFSIMREGFSNHVRYLGIFLATMGVHSNTPALLAFNQSNIIDSAGRAVSSGILIACGAVGGIIGSLIFRGQDAPSYGPGIYTTIGLTAYMVLALSFMVYIYHTRNKTADRTGTHIAGVPGFRYAL</sequence>
<keyword evidence="3 6" id="KW-0812">Transmembrane</keyword>
<dbReference type="OrthoDB" id="3639251at2759"/>
<gene>
    <name evidence="8" type="ORF">G647_00002</name>
</gene>
<evidence type="ECO:0000256" key="3">
    <source>
        <dbReference type="ARBA" id="ARBA00022692"/>
    </source>
</evidence>
<feature type="transmembrane region" description="Helical" evidence="6">
    <location>
        <begin position="324"/>
        <end position="342"/>
    </location>
</feature>
<dbReference type="Gene3D" id="1.20.1250.20">
    <property type="entry name" value="MFS general substrate transporter like domains"/>
    <property type="match status" value="2"/>
</dbReference>
<keyword evidence="4 6" id="KW-1133">Transmembrane helix</keyword>
<evidence type="ECO:0000256" key="1">
    <source>
        <dbReference type="ARBA" id="ARBA00004141"/>
    </source>
</evidence>
<dbReference type="SUPFAM" id="SSF103473">
    <property type="entry name" value="MFS general substrate transporter"/>
    <property type="match status" value="1"/>
</dbReference>
<dbReference type="InterPro" id="IPR020846">
    <property type="entry name" value="MFS_dom"/>
</dbReference>
<dbReference type="HOGENOM" id="CLU_001265_0_1_1"/>
<dbReference type="Pfam" id="PF07690">
    <property type="entry name" value="MFS_1"/>
    <property type="match status" value="1"/>
</dbReference>
<dbReference type="GO" id="GO:0016020">
    <property type="term" value="C:membrane"/>
    <property type="evidence" value="ECO:0007669"/>
    <property type="project" value="UniProtKB-SubCell"/>
</dbReference>
<evidence type="ECO:0000256" key="2">
    <source>
        <dbReference type="ARBA" id="ARBA00022448"/>
    </source>
</evidence>
<accession>V9DMK4</accession>
<dbReference type="GeneID" id="19978495"/>
<protein>
    <recommendedName>
        <fullName evidence="7">Major facilitator superfamily (MFS) profile domain-containing protein</fullName>
    </recommendedName>
</protein>
<dbReference type="InterPro" id="IPR011701">
    <property type="entry name" value="MFS"/>
</dbReference>
<feature type="transmembrane region" description="Helical" evidence="6">
    <location>
        <begin position="54"/>
        <end position="72"/>
    </location>
</feature>
<organism evidence="8 9">
    <name type="scientific">Cladophialophora carrionii CBS 160.54</name>
    <dbReference type="NCBI Taxonomy" id="1279043"/>
    <lineage>
        <taxon>Eukaryota</taxon>
        <taxon>Fungi</taxon>
        <taxon>Dikarya</taxon>
        <taxon>Ascomycota</taxon>
        <taxon>Pezizomycotina</taxon>
        <taxon>Eurotiomycetes</taxon>
        <taxon>Chaetothyriomycetidae</taxon>
        <taxon>Chaetothyriales</taxon>
        <taxon>Herpotrichiellaceae</taxon>
        <taxon>Cladophialophora</taxon>
    </lineage>
</organism>
<dbReference type="AlphaFoldDB" id="V9DMK4"/>
<feature type="transmembrane region" description="Helical" evidence="6">
    <location>
        <begin position="441"/>
        <end position="462"/>
    </location>
</feature>
<keyword evidence="2" id="KW-0813">Transport</keyword>
<feature type="transmembrane region" description="Helical" evidence="6">
    <location>
        <begin position="120"/>
        <end position="140"/>
    </location>
</feature>
<feature type="domain" description="Major facilitator superfamily (MFS) profile" evidence="7">
    <location>
        <begin position="54"/>
        <end position="466"/>
    </location>
</feature>
<dbReference type="FunFam" id="1.20.1250.20:FF:000057">
    <property type="entry name" value="MFS general substrate transporter"/>
    <property type="match status" value="1"/>
</dbReference>
<dbReference type="RefSeq" id="XP_008721627.1">
    <property type="nucleotide sequence ID" value="XM_008723405.1"/>
</dbReference>
<name>V9DMK4_9EURO</name>
<evidence type="ECO:0000256" key="6">
    <source>
        <dbReference type="SAM" id="Phobius"/>
    </source>
</evidence>
<dbReference type="VEuPathDB" id="FungiDB:G647_00002"/>
<dbReference type="InterPro" id="IPR036259">
    <property type="entry name" value="MFS_trans_sf"/>
</dbReference>
<dbReference type="PROSITE" id="PS50850">
    <property type="entry name" value="MFS"/>
    <property type="match status" value="1"/>
</dbReference>
<feature type="transmembrane region" description="Helical" evidence="6">
    <location>
        <begin position="349"/>
        <end position="370"/>
    </location>
</feature>
<dbReference type="PANTHER" id="PTHR43791:SF3">
    <property type="entry name" value="MAJOR FACILITATOR SUPERFAMILY (MFS) PROFILE DOMAIN-CONTAINING PROTEIN"/>
    <property type="match status" value="1"/>
</dbReference>
<feature type="transmembrane region" description="Helical" evidence="6">
    <location>
        <begin position="283"/>
        <end position="304"/>
    </location>
</feature>
<dbReference type="GO" id="GO:0022857">
    <property type="term" value="F:transmembrane transporter activity"/>
    <property type="evidence" value="ECO:0007669"/>
    <property type="project" value="InterPro"/>
</dbReference>
<dbReference type="PANTHER" id="PTHR43791">
    <property type="entry name" value="PERMEASE-RELATED"/>
    <property type="match status" value="1"/>
</dbReference>
<evidence type="ECO:0000313" key="9">
    <source>
        <dbReference type="Proteomes" id="UP000030678"/>
    </source>
</evidence>
<evidence type="ECO:0000313" key="8">
    <source>
        <dbReference type="EMBL" id="ETI27553.1"/>
    </source>
</evidence>
<evidence type="ECO:0000259" key="7">
    <source>
        <dbReference type="PROSITE" id="PS50850"/>
    </source>
</evidence>
<feature type="transmembrane region" description="Helical" evidence="6">
    <location>
        <begin position="146"/>
        <end position="170"/>
    </location>
</feature>
<feature type="transmembrane region" description="Helical" evidence="6">
    <location>
        <begin position="92"/>
        <end position="113"/>
    </location>
</feature>
<keyword evidence="5 6" id="KW-0472">Membrane</keyword>
<comment type="subcellular location">
    <subcellularLocation>
        <location evidence="1">Membrane</location>
        <topology evidence="1">Multi-pass membrane protein</topology>
    </subcellularLocation>
</comment>
<proteinExistence type="predicted"/>
<feature type="transmembrane region" description="Helical" evidence="6">
    <location>
        <begin position="182"/>
        <end position="201"/>
    </location>
</feature>
<evidence type="ECO:0000256" key="4">
    <source>
        <dbReference type="ARBA" id="ARBA00022989"/>
    </source>
</evidence>
<dbReference type="Proteomes" id="UP000030678">
    <property type="component" value="Unassembled WGS sequence"/>
</dbReference>
<reference evidence="8 9" key="1">
    <citation type="submission" date="2013-03" db="EMBL/GenBank/DDBJ databases">
        <title>The Genome Sequence of Cladophialophora carrionii CBS 160.54.</title>
        <authorList>
            <consortium name="The Broad Institute Genomics Platform"/>
            <person name="Cuomo C."/>
            <person name="de Hoog S."/>
            <person name="Gorbushina A."/>
            <person name="Walker B."/>
            <person name="Young S.K."/>
            <person name="Zeng Q."/>
            <person name="Gargeya S."/>
            <person name="Fitzgerald M."/>
            <person name="Haas B."/>
            <person name="Abouelleil A."/>
            <person name="Allen A.W."/>
            <person name="Alvarado L."/>
            <person name="Arachchi H.M."/>
            <person name="Berlin A.M."/>
            <person name="Chapman S.B."/>
            <person name="Gainer-Dewar J."/>
            <person name="Goldberg J."/>
            <person name="Griggs A."/>
            <person name="Gujja S."/>
            <person name="Hansen M."/>
            <person name="Howarth C."/>
            <person name="Imamovic A."/>
            <person name="Ireland A."/>
            <person name="Larimer J."/>
            <person name="McCowan C."/>
            <person name="Murphy C."/>
            <person name="Pearson M."/>
            <person name="Poon T.W."/>
            <person name="Priest M."/>
            <person name="Roberts A."/>
            <person name="Saif S."/>
            <person name="Shea T."/>
            <person name="Sisk P."/>
            <person name="Sykes S."/>
            <person name="Wortman J."/>
            <person name="Nusbaum C."/>
            <person name="Birren B."/>
        </authorList>
    </citation>
    <scope>NUCLEOTIDE SEQUENCE [LARGE SCALE GENOMIC DNA]</scope>
    <source>
        <strain evidence="8 9">CBS 160.54</strain>
    </source>
</reference>
<feature type="transmembrane region" description="Helical" evidence="6">
    <location>
        <begin position="408"/>
        <end position="429"/>
    </location>
</feature>
<dbReference type="EMBL" id="KB822697">
    <property type="protein sequence ID" value="ETI27553.1"/>
    <property type="molecule type" value="Genomic_DNA"/>
</dbReference>
<evidence type="ECO:0000256" key="5">
    <source>
        <dbReference type="ARBA" id="ARBA00023136"/>
    </source>
</evidence>
<feature type="transmembrane region" description="Helical" evidence="6">
    <location>
        <begin position="213"/>
        <end position="235"/>
    </location>
</feature>
<feature type="transmembrane region" description="Helical" evidence="6">
    <location>
        <begin position="376"/>
        <end position="396"/>
    </location>
</feature>